<dbReference type="EMBL" id="PGCL01000002">
    <property type="protein sequence ID" value="TAJ44583.1"/>
    <property type="molecule type" value="Genomic_DNA"/>
</dbReference>
<sequence>METPDGGRGALAGTSRLFAGEIAGLDRCADGRFRSVTGDPVERLFFAGALTHVGTRGGRVHARVADPTGTVQVVAGRREPGQAAALTAIAPPAFITVTGVPGLLEGRVAIIPEAVVRTDRAVRDLWVLRTADLTLFRIERAVDAGENGDALVALARMVHEALRTVSDSPVAPPPDVRSLLISILEDAPGRRIAEEDLFAAAAVRGVERVAAESALEELMEEGECYMPSSGQVRLI</sequence>
<keyword evidence="2" id="KW-1185">Reference proteome</keyword>
<reference evidence="1 2" key="1">
    <citation type="submission" date="2017-11" db="EMBL/GenBank/DDBJ databases">
        <title>Isolation and Characterization of Methanofollis Species from Methane Seep Offshore SW Taiwan.</title>
        <authorList>
            <person name="Teng N.-H."/>
            <person name="Lai M.-C."/>
            <person name="Chen S.-C."/>
        </authorList>
    </citation>
    <scope>NUCLEOTIDE SEQUENCE [LARGE SCALE GENOMIC DNA]</scope>
    <source>
        <strain evidence="1 2">FWC-SCC2</strain>
    </source>
</reference>
<evidence type="ECO:0008006" key="3">
    <source>
        <dbReference type="Google" id="ProtNLM"/>
    </source>
</evidence>
<organism evidence="1 2">
    <name type="scientific">Methanofollis fontis</name>
    <dbReference type="NCBI Taxonomy" id="2052832"/>
    <lineage>
        <taxon>Archaea</taxon>
        <taxon>Methanobacteriati</taxon>
        <taxon>Methanobacteriota</taxon>
        <taxon>Stenosarchaea group</taxon>
        <taxon>Methanomicrobia</taxon>
        <taxon>Methanomicrobiales</taxon>
        <taxon>Methanomicrobiaceae</taxon>
        <taxon>Methanofollis</taxon>
    </lineage>
</organism>
<dbReference type="Proteomes" id="UP000292580">
    <property type="component" value="Unassembled WGS sequence"/>
</dbReference>
<gene>
    <name evidence="1" type="ORF">CUJ86_04540</name>
</gene>
<comment type="caution">
    <text evidence="1">The sequence shown here is derived from an EMBL/GenBank/DDBJ whole genome shotgun (WGS) entry which is preliminary data.</text>
</comment>
<evidence type="ECO:0000313" key="1">
    <source>
        <dbReference type="EMBL" id="TAJ44583.1"/>
    </source>
</evidence>
<proteinExistence type="predicted"/>
<dbReference type="Gene3D" id="1.10.10.10">
    <property type="entry name" value="Winged helix-like DNA-binding domain superfamily/Winged helix DNA-binding domain"/>
    <property type="match status" value="1"/>
</dbReference>
<name>A0A483CTB3_9EURY</name>
<dbReference type="OrthoDB" id="56523at2157"/>
<protein>
    <recommendedName>
        <fullName evidence="3">DNA-binding protein</fullName>
    </recommendedName>
</protein>
<dbReference type="AlphaFoldDB" id="A0A483CTB3"/>
<accession>A0A483CTB3</accession>
<evidence type="ECO:0000313" key="2">
    <source>
        <dbReference type="Proteomes" id="UP000292580"/>
    </source>
</evidence>
<dbReference type="RefSeq" id="WP_130646377.1">
    <property type="nucleotide sequence ID" value="NZ_PGCL01000002.1"/>
</dbReference>
<dbReference type="InterPro" id="IPR036388">
    <property type="entry name" value="WH-like_DNA-bd_sf"/>
</dbReference>